<dbReference type="STRING" id="355548.SAMN04487945_3040"/>
<dbReference type="OrthoDB" id="346471at2157"/>
<dbReference type="GO" id="GO:0009307">
    <property type="term" value="P:DNA restriction-modification system"/>
    <property type="evidence" value="ECO:0007669"/>
    <property type="project" value="InterPro"/>
</dbReference>
<gene>
    <name evidence="3" type="ORF">SAMN04487945_3040</name>
</gene>
<evidence type="ECO:0000259" key="2">
    <source>
        <dbReference type="Pfam" id="PF04471"/>
    </source>
</evidence>
<accession>A0A1I0R285</accession>
<dbReference type="GO" id="GO:0003677">
    <property type="term" value="F:DNA binding"/>
    <property type="evidence" value="ECO:0007669"/>
    <property type="project" value="InterPro"/>
</dbReference>
<dbReference type="InterPro" id="IPR007560">
    <property type="entry name" value="Restrct_endonuc_IV_Mrr"/>
</dbReference>
<proteinExistence type="predicted"/>
<dbReference type="Proteomes" id="UP000198518">
    <property type="component" value="Unassembled WGS sequence"/>
</dbReference>
<feature type="region of interest" description="Disordered" evidence="1">
    <location>
        <begin position="457"/>
        <end position="479"/>
    </location>
</feature>
<sequence>MAGNESDLPFGDAFSPAQLDTETGKYTKLAAALELVGEHEGEETEFKSAVAERFFEGSRNPEERARLVVLGLKNQGYQLVTDDFRFTDLGEQLYELRDDEGQLYREFARHILLNLHGRQVIDIIRDLQSAGQDTTADEIKDALGRYYDIKVGETSNHWSQMRGWLAEAEILNTGSPYYEINTSRLNEILGLTTEELDALEGLTDEQRAFLRAFAIIDPDEAIENTDVRTLATNHHDRNIPQGKITENILNPLAAAGYLEITSQRGSPNLIEPTEAFDAEVLEPILEQYAERTGIPREALRLNFTELENALDGGSSSERQTGLIALAVRLGRQLGLEYVGRRTDDSGTSEATTDVIMDDANLTLTRWLIHCSATRSKVTPTQIASVTTTARLTNATTILYVARSGFREDATQMAARIMQNEPYTILTLSEQPDPVYDENPAALSEALESQLHSIRRTKEIPDDGPFRGRSFGIGEDSEGSQAMIQGFEDDFERFQESESEERDLTDFTG</sequence>
<dbReference type="EMBL" id="FOJA01000002">
    <property type="protein sequence ID" value="SEW34575.1"/>
    <property type="molecule type" value="Genomic_DNA"/>
</dbReference>
<keyword evidence="4" id="KW-1185">Reference proteome</keyword>
<name>A0A1I0R285_9EURY</name>
<evidence type="ECO:0000313" key="4">
    <source>
        <dbReference type="Proteomes" id="UP000198518"/>
    </source>
</evidence>
<protein>
    <recommendedName>
        <fullName evidence="2">Restriction endonuclease type IV Mrr domain-containing protein</fullName>
    </recommendedName>
</protein>
<evidence type="ECO:0000313" key="3">
    <source>
        <dbReference type="EMBL" id="SEW34575.1"/>
    </source>
</evidence>
<reference evidence="3 4" key="1">
    <citation type="submission" date="2016-10" db="EMBL/GenBank/DDBJ databases">
        <authorList>
            <person name="de Groot N.N."/>
        </authorList>
    </citation>
    <scope>NUCLEOTIDE SEQUENCE [LARGE SCALE GENOMIC DNA]</scope>
    <source>
        <strain evidence="3 4">CGMCC 1.5337</strain>
    </source>
</reference>
<dbReference type="GO" id="GO:0004519">
    <property type="term" value="F:endonuclease activity"/>
    <property type="evidence" value="ECO:0007669"/>
    <property type="project" value="InterPro"/>
</dbReference>
<organism evidence="3 4">
    <name type="scientific">Halobacterium jilantaiense</name>
    <dbReference type="NCBI Taxonomy" id="355548"/>
    <lineage>
        <taxon>Archaea</taxon>
        <taxon>Methanobacteriati</taxon>
        <taxon>Methanobacteriota</taxon>
        <taxon>Stenosarchaea group</taxon>
        <taxon>Halobacteria</taxon>
        <taxon>Halobacteriales</taxon>
        <taxon>Halobacteriaceae</taxon>
        <taxon>Halobacterium</taxon>
    </lineage>
</organism>
<dbReference type="RefSeq" id="WP_089670454.1">
    <property type="nucleotide sequence ID" value="NZ_FOJA01000002.1"/>
</dbReference>
<evidence type="ECO:0000256" key="1">
    <source>
        <dbReference type="SAM" id="MobiDB-lite"/>
    </source>
</evidence>
<dbReference type="AlphaFoldDB" id="A0A1I0R285"/>
<dbReference type="Pfam" id="PF04471">
    <property type="entry name" value="Mrr_cat"/>
    <property type="match status" value="1"/>
</dbReference>
<feature type="domain" description="Restriction endonuclease type IV Mrr" evidence="2">
    <location>
        <begin position="325"/>
        <end position="415"/>
    </location>
</feature>